<dbReference type="Proteomes" id="UP000059419">
    <property type="component" value="Chromosome 1"/>
</dbReference>
<evidence type="ECO:0000313" key="3">
    <source>
        <dbReference type="Proteomes" id="UP000059419"/>
    </source>
</evidence>
<dbReference type="PANTHER" id="PTHR34821">
    <property type="entry name" value="INNER MEMBRANE PROTEIN YDCZ"/>
    <property type="match status" value="1"/>
</dbReference>
<evidence type="ECO:0000256" key="1">
    <source>
        <dbReference type="SAM" id="Phobius"/>
    </source>
</evidence>
<dbReference type="STRING" id="1619313.EM595_1799"/>
<dbReference type="GeneID" id="84613172"/>
<dbReference type="RefSeq" id="WP_067430597.1">
    <property type="nucleotide sequence ID" value="NZ_CP072598.1"/>
</dbReference>
<keyword evidence="3" id="KW-1185">Reference proteome</keyword>
<dbReference type="PANTHER" id="PTHR34821:SF2">
    <property type="entry name" value="INNER MEMBRANE PROTEIN YDCZ"/>
    <property type="match status" value="1"/>
</dbReference>
<dbReference type="OrthoDB" id="7864805at2"/>
<feature type="transmembrane region" description="Helical" evidence="1">
    <location>
        <begin position="30"/>
        <end position="54"/>
    </location>
</feature>
<dbReference type="AlphaFoldDB" id="A0A0U5GLM5"/>
<organism evidence="2 3">
    <name type="scientific">Duffyella gerundensis</name>
    <dbReference type="NCBI Taxonomy" id="1619313"/>
    <lineage>
        <taxon>Bacteria</taxon>
        <taxon>Pseudomonadati</taxon>
        <taxon>Pseudomonadota</taxon>
        <taxon>Gammaproteobacteria</taxon>
        <taxon>Enterobacterales</taxon>
        <taxon>Erwiniaceae</taxon>
        <taxon>Duffyella</taxon>
    </lineage>
</organism>
<dbReference type="EMBL" id="LN907827">
    <property type="protein sequence ID" value="CUU24033.1"/>
    <property type="molecule type" value="Genomic_DNA"/>
</dbReference>
<feature type="transmembrane region" description="Helical" evidence="1">
    <location>
        <begin position="93"/>
        <end position="116"/>
    </location>
</feature>
<accession>A0A0U5GLM5</accession>
<dbReference type="Pfam" id="PF04657">
    <property type="entry name" value="DMT_YdcZ"/>
    <property type="match status" value="1"/>
</dbReference>
<feature type="transmembrane region" description="Helical" evidence="1">
    <location>
        <begin position="66"/>
        <end position="87"/>
    </location>
</feature>
<evidence type="ECO:0000313" key="2">
    <source>
        <dbReference type="EMBL" id="CUU24033.1"/>
    </source>
</evidence>
<dbReference type="InterPro" id="IPR006750">
    <property type="entry name" value="YdcZ"/>
</dbReference>
<protein>
    <recommendedName>
        <fullName evidence="4">DMT family transporter</fullName>
    </recommendedName>
</protein>
<keyword evidence="1" id="KW-0812">Transmembrane</keyword>
<keyword evidence="1" id="KW-1133">Transmembrane helix</keyword>
<keyword evidence="1" id="KW-0472">Membrane</keyword>
<reference evidence="3" key="1">
    <citation type="submission" date="2015-11" db="EMBL/GenBank/DDBJ databases">
        <authorList>
            <person name="Blom J."/>
        </authorList>
    </citation>
    <scope>NUCLEOTIDE SEQUENCE [LARGE SCALE GENOMIC DNA]</scope>
</reference>
<gene>
    <name evidence="2" type="ORF">EM595_1799</name>
</gene>
<dbReference type="PATRIC" id="fig|1619313.3.peg.1868"/>
<name>A0A0U5GLM5_9GAMM</name>
<feature type="transmembrane region" description="Helical" evidence="1">
    <location>
        <begin position="128"/>
        <end position="145"/>
    </location>
</feature>
<dbReference type="KEGG" id="ege:EM595_1799"/>
<evidence type="ECO:0008006" key="4">
    <source>
        <dbReference type="Google" id="ProtNLM"/>
    </source>
</evidence>
<sequence>MLIVMVLLAIVGGALLSVQAAINGRLGGQVGILKCAFLTFSLGALVTGLLIFFVEPLGPQTLLEVPRWQVMGALCGVPYIIIMVLAVQRIGAAIATVSVIFGQLLMSIIIDNYGWLGNHAIPVSGSRWLAMALLAGALVLIYQSNRQPEAKA</sequence>
<proteinExistence type="predicted"/>
<dbReference type="GO" id="GO:0005886">
    <property type="term" value="C:plasma membrane"/>
    <property type="evidence" value="ECO:0007669"/>
    <property type="project" value="TreeGrafter"/>
</dbReference>